<dbReference type="Gene3D" id="3.40.50.1980">
    <property type="entry name" value="Nitrogenase molybdenum iron protein domain"/>
    <property type="match status" value="1"/>
</dbReference>
<dbReference type="AlphaFoldDB" id="A0A7T7XK40"/>
<sequence length="451" mass="49354">MTDLYTDELLLEELAADPGRVLGKGATNASLHYCSPAHGGWGVVKVALLVPESYLVFVCPSACGRHGAIAAIEQGYRNKIGYLCISDNEIILGGYEEEIERGVREVMNRVKPRPKALMVFVSCIDDLLGTDHTASLARMEAEHGVPVKLARMNPISMDGKLPPGMRVQKTIYEFLEPADEKDRGIILLGAYRPPAQDSELGRLIREYGFGPIRHPEYCADFGEYQAMARSAGAIMIRPEGKAAGEQLSKELGMPMLRAFMAFDRDQILENYRNIIAFLKGLDGNTEPMITGDVESLFSPAMERIARLEAEAREVLGTAAVAVDSTVTISPFSLALALVKSGINVNRIYTSQLPAHEKESLAELARLKGDIIVTSPTHIRRYGSRPEKPRSDIALGFEAGYATAAPVTVPLAFDEQMYGLDGYAMVLDAIIQFSRKGASDLREQVKEYGLVV</sequence>
<dbReference type="GO" id="GO:0016491">
    <property type="term" value="F:oxidoreductase activity"/>
    <property type="evidence" value="ECO:0007669"/>
    <property type="project" value="InterPro"/>
</dbReference>
<keyword evidence="3" id="KW-1185">Reference proteome</keyword>
<dbReference type="InterPro" id="IPR000510">
    <property type="entry name" value="Nase/OxRdtase_comp1"/>
</dbReference>
<evidence type="ECO:0000313" key="3">
    <source>
        <dbReference type="Proteomes" id="UP000595917"/>
    </source>
</evidence>
<dbReference type="SUPFAM" id="SSF53807">
    <property type="entry name" value="Helical backbone' metal receptor"/>
    <property type="match status" value="1"/>
</dbReference>
<accession>A0A7T7XK40</accession>
<dbReference type="Pfam" id="PF00148">
    <property type="entry name" value="Oxidored_nitro"/>
    <property type="match status" value="1"/>
</dbReference>
<evidence type="ECO:0000259" key="1">
    <source>
        <dbReference type="Pfam" id="PF00148"/>
    </source>
</evidence>
<dbReference type="KEGG" id="bhc:JFL75_12515"/>
<reference evidence="2" key="1">
    <citation type="submission" date="2021-01" db="EMBL/GenBank/DDBJ databases">
        <title>Description of Breznakiella homolactica.</title>
        <authorList>
            <person name="Song Y."/>
            <person name="Brune A."/>
        </authorList>
    </citation>
    <scope>NUCLEOTIDE SEQUENCE</scope>
    <source>
        <strain evidence="2">RmG30</strain>
    </source>
</reference>
<evidence type="ECO:0000313" key="2">
    <source>
        <dbReference type="EMBL" id="QQO07765.1"/>
    </source>
</evidence>
<name>A0A7T7XK40_9SPIR</name>
<proteinExistence type="predicted"/>
<feature type="domain" description="Nitrogenase/oxidoreductase component 1" evidence="1">
    <location>
        <begin position="42"/>
        <end position="410"/>
    </location>
</feature>
<dbReference type="EMBL" id="CP067089">
    <property type="protein sequence ID" value="QQO07765.1"/>
    <property type="molecule type" value="Genomic_DNA"/>
</dbReference>
<dbReference type="RefSeq" id="WP_215625071.1">
    <property type="nucleotide sequence ID" value="NZ_CP067089.2"/>
</dbReference>
<protein>
    <recommendedName>
        <fullName evidence="1">Nitrogenase/oxidoreductase component 1 domain-containing protein</fullName>
    </recommendedName>
</protein>
<dbReference type="Proteomes" id="UP000595917">
    <property type="component" value="Chromosome"/>
</dbReference>
<organism evidence="2 3">
    <name type="scientific">Breznakiella homolactica</name>
    <dbReference type="NCBI Taxonomy" id="2798577"/>
    <lineage>
        <taxon>Bacteria</taxon>
        <taxon>Pseudomonadati</taxon>
        <taxon>Spirochaetota</taxon>
        <taxon>Spirochaetia</taxon>
        <taxon>Spirochaetales</taxon>
        <taxon>Breznakiellaceae</taxon>
        <taxon>Breznakiella</taxon>
    </lineage>
</organism>
<gene>
    <name evidence="2" type="ORF">JFL75_12515</name>
</gene>